<reference evidence="3" key="1">
    <citation type="journal article" date="2019" name="Int. J. Syst. Evol. Microbiol.">
        <title>The Global Catalogue of Microorganisms (GCM) 10K type strain sequencing project: providing services to taxonomists for standard genome sequencing and annotation.</title>
        <authorList>
            <consortium name="The Broad Institute Genomics Platform"/>
            <consortium name="The Broad Institute Genome Sequencing Center for Infectious Disease"/>
            <person name="Wu L."/>
            <person name="Ma J."/>
        </authorList>
    </citation>
    <scope>NUCLEOTIDE SEQUENCE [LARGE SCALE GENOMIC DNA]</scope>
    <source>
        <strain evidence="3">KCTC 42424</strain>
    </source>
</reference>
<evidence type="ECO:0000313" key="3">
    <source>
        <dbReference type="Proteomes" id="UP001595722"/>
    </source>
</evidence>
<name>A0ABV7VX91_9GAMM</name>
<organism evidence="2 3">
    <name type="scientific">Bacterioplanoides pacificum</name>
    <dbReference type="NCBI Taxonomy" id="1171596"/>
    <lineage>
        <taxon>Bacteria</taxon>
        <taxon>Pseudomonadati</taxon>
        <taxon>Pseudomonadota</taxon>
        <taxon>Gammaproteobacteria</taxon>
        <taxon>Oceanospirillales</taxon>
        <taxon>Oceanospirillaceae</taxon>
        <taxon>Bacterioplanoides</taxon>
    </lineage>
</organism>
<dbReference type="Proteomes" id="UP001595722">
    <property type="component" value="Unassembled WGS sequence"/>
</dbReference>
<keyword evidence="3" id="KW-1185">Reference proteome</keyword>
<dbReference type="RefSeq" id="WP_376867755.1">
    <property type="nucleotide sequence ID" value="NZ_JBHRYB010000014.1"/>
</dbReference>
<dbReference type="InterPro" id="IPR057271">
    <property type="entry name" value="YagK_YfjJ_C"/>
</dbReference>
<proteinExistence type="predicted"/>
<evidence type="ECO:0000259" key="1">
    <source>
        <dbReference type="Pfam" id="PF11726"/>
    </source>
</evidence>
<dbReference type="EMBL" id="JBHRYB010000014">
    <property type="protein sequence ID" value="MFC3681381.1"/>
    <property type="molecule type" value="Genomic_DNA"/>
</dbReference>
<sequence length="218" mass="24683">MSIQLTIPSSLEITTEAYFNDMPIQSRHGPLVVNYLESSEKVLRRALQCHPRTLAVRVDLRFPPNAKKLDAAVISRFIASLRAQVVADLNAKRREGKRVHNCTLRFIWVREQDTSETPHYHVLLLFNADTYNCLGNFQAEQGNLAYRIRAAWASALGMRLEDIAGAVYFPANSTYLLNSSSPSYVDDFNNLFYRVSYFAKVATKSYGSQARHFGGSRV</sequence>
<comment type="caution">
    <text evidence="2">The sequence shown here is derived from an EMBL/GenBank/DDBJ whole genome shotgun (WGS) entry which is preliminary data.</text>
</comment>
<feature type="domain" description="YagK/YfjJ C-terminal" evidence="1">
    <location>
        <begin position="48"/>
        <end position="216"/>
    </location>
</feature>
<dbReference type="Pfam" id="PF11726">
    <property type="entry name" value="YagK_YfjJ_C"/>
    <property type="match status" value="1"/>
</dbReference>
<protein>
    <submittedName>
        <fullName evidence="2">Inovirus Gp2 family protein</fullName>
    </submittedName>
</protein>
<gene>
    <name evidence="2" type="ORF">ACFOMG_14850</name>
</gene>
<evidence type="ECO:0000313" key="2">
    <source>
        <dbReference type="EMBL" id="MFC3681381.1"/>
    </source>
</evidence>
<accession>A0ABV7VX91</accession>